<keyword evidence="3 8" id="KW-0132">Cell division</keyword>
<evidence type="ECO:0000256" key="5">
    <source>
        <dbReference type="ARBA" id="ARBA00022989"/>
    </source>
</evidence>
<keyword evidence="5 8" id="KW-1133">Transmembrane helix</keyword>
<evidence type="ECO:0000256" key="8">
    <source>
        <dbReference type="HAMAP-Rule" id="MF_00910"/>
    </source>
</evidence>
<keyword evidence="11" id="KW-1185">Reference proteome</keyword>
<reference evidence="10 11" key="1">
    <citation type="submission" date="2019-06" db="EMBL/GenBank/DDBJ databases">
        <title>Whole genome sequence for Cellvibrionaceae sp. R142.</title>
        <authorList>
            <person name="Wang G."/>
        </authorList>
    </citation>
    <scope>NUCLEOTIDE SEQUENCE [LARGE SCALE GENOMIC DNA]</scope>
    <source>
        <strain evidence="10 11">R142</strain>
    </source>
</reference>
<evidence type="ECO:0000256" key="1">
    <source>
        <dbReference type="ARBA" id="ARBA00004401"/>
    </source>
</evidence>
<protein>
    <recommendedName>
        <fullName evidence="8 9">Cell division protein FtsL</fullName>
    </recommendedName>
</protein>
<evidence type="ECO:0000256" key="6">
    <source>
        <dbReference type="ARBA" id="ARBA00023136"/>
    </source>
</evidence>
<evidence type="ECO:0000313" key="10">
    <source>
        <dbReference type="EMBL" id="TQV79419.1"/>
    </source>
</evidence>
<dbReference type="PANTHER" id="PTHR37479:SF1">
    <property type="entry name" value="CELL DIVISION PROTEIN FTSL"/>
    <property type="match status" value="1"/>
</dbReference>
<comment type="subunit">
    <text evidence="8">Part of a complex composed of FtsB, FtsL and FtsQ.</text>
</comment>
<evidence type="ECO:0000256" key="7">
    <source>
        <dbReference type="ARBA" id="ARBA00023306"/>
    </source>
</evidence>
<dbReference type="OrthoDB" id="5298556at2"/>
<keyword evidence="8" id="KW-0997">Cell inner membrane</keyword>
<dbReference type="EMBL" id="VHSG01000011">
    <property type="protein sequence ID" value="TQV79419.1"/>
    <property type="molecule type" value="Genomic_DNA"/>
</dbReference>
<keyword evidence="2 8" id="KW-1003">Cell membrane</keyword>
<dbReference type="GO" id="GO:0043093">
    <property type="term" value="P:FtsZ-dependent cytokinesis"/>
    <property type="evidence" value="ECO:0007669"/>
    <property type="project" value="UniProtKB-UniRule"/>
</dbReference>
<comment type="subcellular location">
    <subcellularLocation>
        <location evidence="8">Cell inner membrane</location>
        <topology evidence="8">Single-pass type II membrane protein</topology>
    </subcellularLocation>
    <subcellularLocation>
        <location evidence="1">Cell membrane</location>
        <topology evidence="1">Single-pass type II membrane protein</topology>
    </subcellularLocation>
    <text evidence="8">Localizes to the division septum where it forms a ring structure.</text>
</comment>
<comment type="similarity">
    <text evidence="8">Belongs to the FtsL family.</text>
</comment>
<evidence type="ECO:0000256" key="2">
    <source>
        <dbReference type="ARBA" id="ARBA00022475"/>
    </source>
</evidence>
<dbReference type="RefSeq" id="WP_142904309.1">
    <property type="nucleotide sequence ID" value="NZ_ML660092.1"/>
</dbReference>
<keyword evidence="6 8" id="KW-0472">Membrane</keyword>
<dbReference type="InterPro" id="IPR011922">
    <property type="entry name" value="Cell_div_FtsL"/>
</dbReference>
<dbReference type="Proteomes" id="UP000319732">
    <property type="component" value="Unassembled WGS sequence"/>
</dbReference>
<feature type="transmembrane region" description="Helical" evidence="8">
    <location>
        <begin position="31"/>
        <end position="50"/>
    </location>
</feature>
<name>A0A545TQA6_9GAMM</name>
<sequence length="113" mass="12522">MPARKIPVSKTPASLGQGFTAALPRLSPARVGLMLLWLAVLGSALGVVYTTHQSRLLVHQLELARKETAEQQVAWGQYLLEQSTWAAYHRIEHLAVSRLDMYVPDTADIVMVD</sequence>
<dbReference type="NCBIfam" id="TIGR02209">
    <property type="entry name" value="ftsL_broad"/>
    <property type="match status" value="1"/>
</dbReference>
<dbReference type="HAMAP" id="MF_00910">
    <property type="entry name" value="FtsL"/>
    <property type="match status" value="1"/>
</dbReference>
<evidence type="ECO:0000256" key="3">
    <source>
        <dbReference type="ARBA" id="ARBA00022618"/>
    </source>
</evidence>
<dbReference type="Pfam" id="PF04999">
    <property type="entry name" value="FtsL"/>
    <property type="match status" value="1"/>
</dbReference>
<evidence type="ECO:0000256" key="4">
    <source>
        <dbReference type="ARBA" id="ARBA00022692"/>
    </source>
</evidence>
<proteinExistence type="inferred from homology"/>
<keyword evidence="7 8" id="KW-0131">Cell cycle</keyword>
<dbReference type="GO" id="GO:0032153">
    <property type="term" value="C:cell division site"/>
    <property type="evidence" value="ECO:0007669"/>
    <property type="project" value="UniProtKB-UniRule"/>
</dbReference>
<evidence type="ECO:0000256" key="9">
    <source>
        <dbReference type="NCBIfam" id="TIGR02209"/>
    </source>
</evidence>
<dbReference type="GO" id="GO:0005886">
    <property type="term" value="C:plasma membrane"/>
    <property type="evidence" value="ECO:0007669"/>
    <property type="project" value="UniProtKB-SubCell"/>
</dbReference>
<dbReference type="PANTHER" id="PTHR37479">
    <property type="entry name" value="CELL DIVISION PROTEIN FTSL"/>
    <property type="match status" value="1"/>
</dbReference>
<dbReference type="AlphaFoldDB" id="A0A545TQA6"/>
<accession>A0A545TQA6</accession>
<evidence type="ECO:0000313" key="11">
    <source>
        <dbReference type="Proteomes" id="UP000319732"/>
    </source>
</evidence>
<gene>
    <name evidence="8 10" type="primary">ftsL</name>
    <name evidence="10" type="ORF">FKG94_11145</name>
</gene>
<keyword evidence="4 8" id="KW-0812">Transmembrane</keyword>
<comment type="function">
    <text evidence="8">Essential cell division protein. May link together the upstream cell division proteins, which are predominantly cytoplasmic, with the downstream cell division proteins, which are predominantly periplasmic.</text>
</comment>
<comment type="caution">
    <text evidence="10">The sequence shown here is derived from an EMBL/GenBank/DDBJ whole genome shotgun (WGS) entry which is preliminary data.</text>
</comment>
<organism evidence="10 11">
    <name type="scientific">Exilibacterium tricleocarpae</name>
    <dbReference type="NCBI Taxonomy" id="2591008"/>
    <lineage>
        <taxon>Bacteria</taxon>
        <taxon>Pseudomonadati</taxon>
        <taxon>Pseudomonadota</taxon>
        <taxon>Gammaproteobacteria</taxon>
        <taxon>Cellvibrionales</taxon>
        <taxon>Cellvibrionaceae</taxon>
        <taxon>Exilibacterium</taxon>
    </lineage>
</organism>